<protein>
    <submittedName>
        <fullName evidence="2">Uncharacterized protein</fullName>
    </submittedName>
</protein>
<evidence type="ECO:0000313" key="2">
    <source>
        <dbReference type="EMBL" id="CDG19707.1"/>
    </source>
</evidence>
<dbReference type="PIRSF" id="PIRSF020785">
    <property type="entry name" value="Competence_ComB"/>
    <property type="match status" value="1"/>
</dbReference>
<dbReference type="PANTHER" id="PTHR40278:SF1">
    <property type="entry name" value="DNA UTILIZATION PROTEIN HOFN"/>
    <property type="match status" value="1"/>
</dbReference>
<dbReference type="AlphaFoldDB" id="A0A068QXH4"/>
<feature type="transmembrane region" description="Helical" evidence="1">
    <location>
        <begin position="21"/>
        <end position="40"/>
    </location>
</feature>
<dbReference type="PANTHER" id="PTHR40278">
    <property type="entry name" value="DNA UTILIZATION PROTEIN HOFN"/>
    <property type="match status" value="1"/>
</dbReference>
<reference evidence="2 3" key="1">
    <citation type="submission" date="2013-07" db="EMBL/GenBank/DDBJ databases">
        <authorList>
            <person name="Genoscope - CEA"/>
        </authorList>
    </citation>
    <scope>NUCLEOTIDE SEQUENCE [LARGE SCALE GENOMIC DNA]</scope>
    <source>
        <strain evidence="2 3">G6</strain>
    </source>
</reference>
<dbReference type="InterPro" id="IPR052534">
    <property type="entry name" value="Extracell_DNA_Util/SecSys_Comp"/>
</dbReference>
<organism evidence="2 3">
    <name type="scientific">Xenorhabdus poinarii G6</name>
    <dbReference type="NCBI Taxonomy" id="1354304"/>
    <lineage>
        <taxon>Bacteria</taxon>
        <taxon>Pseudomonadati</taxon>
        <taxon>Pseudomonadota</taxon>
        <taxon>Gammaproteobacteria</taxon>
        <taxon>Enterobacterales</taxon>
        <taxon>Morganellaceae</taxon>
        <taxon>Xenorhabdus</taxon>
    </lineage>
</organism>
<evidence type="ECO:0000256" key="1">
    <source>
        <dbReference type="SAM" id="Phobius"/>
    </source>
</evidence>
<dbReference type="EMBL" id="FO704551">
    <property type="protein sequence ID" value="CDG19707.1"/>
    <property type="molecule type" value="Genomic_DNA"/>
</dbReference>
<gene>
    <name evidence="2" type="ORF">XPG1_0052</name>
</gene>
<proteinExistence type="predicted"/>
<keyword evidence="1" id="KW-0812">Transmembrane</keyword>
<dbReference type="Pfam" id="PF05137">
    <property type="entry name" value="PilN"/>
    <property type="match status" value="1"/>
</dbReference>
<dbReference type="Proteomes" id="UP000032735">
    <property type="component" value="Chromosome"/>
</dbReference>
<dbReference type="HOGENOM" id="CLU_081304_2_1_6"/>
<dbReference type="InterPro" id="IPR007813">
    <property type="entry name" value="PilN"/>
</dbReference>
<keyword evidence="1" id="KW-1133">Transmembrane helix</keyword>
<dbReference type="STRING" id="1354304.XPG1_0052"/>
<name>A0A068QXH4_9GAMM</name>
<accession>A0A068QXH4</accession>
<dbReference type="KEGG" id="xpo:XPG1_0052"/>
<sequence>MMYQVNFLPWRQEKLKQRCQVWGALLGLQLALWATVLVFLSTQQTNQMEQYRRQLTEVTHQLAELQHTIAATDQAVQHHQQLSQQLRKKHLFMEQNQRYLQLFRQLPRVLPENSWLTALSDDSEQLMLTAHSHHYTDISDLLDNLAASTSLINVQLKKMTTTEDHFKAFTIDANWLAGGADEK</sequence>
<keyword evidence="3" id="KW-1185">Reference proteome</keyword>
<keyword evidence="1" id="KW-0472">Membrane</keyword>
<dbReference type="InterPro" id="IPR016778">
    <property type="entry name" value="Competence_ComB"/>
</dbReference>
<evidence type="ECO:0000313" key="3">
    <source>
        <dbReference type="Proteomes" id="UP000032735"/>
    </source>
</evidence>